<proteinExistence type="predicted"/>
<feature type="compositionally biased region" description="Acidic residues" evidence="1">
    <location>
        <begin position="100"/>
        <end position="109"/>
    </location>
</feature>
<sequence length="109" mass="12330">MPKGVPKEPKSRSENARWPIQNERLLIEFMHEEFLQGQLLTSTFSSYVWGNICGRLNEEHPDNAATIERGLPHYNYCTDMFASNVATGSMARSSMQPPVESDEEGQVDP</sequence>
<evidence type="ECO:0000256" key="1">
    <source>
        <dbReference type="SAM" id="MobiDB-lite"/>
    </source>
</evidence>
<dbReference type="EMBL" id="JABTTQ020000005">
    <property type="protein sequence ID" value="KAK6154365.1"/>
    <property type="molecule type" value="Genomic_DNA"/>
</dbReference>
<keyword evidence="3" id="KW-1185">Reference proteome</keyword>
<protein>
    <submittedName>
        <fullName evidence="2">Uncharacterized protein</fullName>
    </submittedName>
</protein>
<reference evidence="2 3" key="1">
    <citation type="journal article" date="2021" name="Comput. Struct. Biotechnol. J.">
        <title>De novo genome assembly of the potent medicinal plant Rehmannia glutinosa using nanopore technology.</title>
        <authorList>
            <person name="Ma L."/>
            <person name="Dong C."/>
            <person name="Song C."/>
            <person name="Wang X."/>
            <person name="Zheng X."/>
            <person name="Niu Y."/>
            <person name="Chen S."/>
            <person name="Feng W."/>
        </authorList>
    </citation>
    <scope>NUCLEOTIDE SEQUENCE [LARGE SCALE GENOMIC DNA]</scope>
    <source>
        <strain evidence="2">DH-2019</strain>
    </source>
</reference>
<dbReference type="Proteomes" id="UP001318860">
    <property type="component" value="Unassembled WGS sequence"/>
</dbReference>
<accession>A0ABR0X7J9</accession>
<name>A0ABR0X7J9_REHGL</name>
<evidence type="ECO:0000313" key="3">
    <source>
        <dbReference type="Proteomes" id="UP001318860"/>
    </source>
</evidence>
<evidence type="ECO:0000313" key="2">
    <source>
        <dbReference type="EMBL" id="KAK6154365.1"/>
    </source>
</evidence>
<organism evidence="2 3">
    <name type="scientific">Rehmannia glutinosa</name>
    <name type="common">Chinese foxglove</name>
    <dbReference type="NCBI Taxonomy" id="99300"/>
    <lineage>
        <taxon>Eukaryota</taxon>
        <taxon>Viridiplantae</taxon>
        <taxon>Streptophyta</taxon>
        <taxon>Embryophyta</taxon>
        <taxon>Tracheophyta</taxon>
        <taxon>Spermatophyta</taxon>
        <taxon>Magnoliopsida</taxon>
        <taxon>eudicotyledons</taxon>
        <taxon>Gunneridae</taxon>
        <taxon>Pentapetalae</taxon>
        <taxon>asterids</taxon>
        <taxon>lamiids</taxon>
        <taxon>Lamiales</taxon>
        <taxon>Orobanchaceae</taxon>
        <taxon>Rehmannieae</taxon>
        <taxon>Rehmannia</taxon>
    </lineage>
</organism>
<feature type="region of interest" description="Disordered" evidence="1">
    <location>
        <begin position="89"/>
        <end position="109"/>
    </location>
</feature>
<gene>
    <name evidence="2" type="ORF">DH2020_008613</name>
</gene>
<comment type="caution">
    <text evidence="2">The sequence shown here is derived from an EMBL/GenBank/DDBJ whole genome shotgun (WGS) entry which is preliminary data.</text>
</comment>